<name>K7E173_MONDO</name>
<dbReference type="GO" id="GO:0032197">
    <property type="term" value="P:retrotransposition"/>
    <property type="evidence" value="ECO:0000318"/>
    <property type="project" value="GO_Central"/>
</dbReference>
<dbReference type="Gene3D" id="3.30.70.1820">
    <property type="entry name" value="L1 transposable element, RRM domain"/>
    <property type="match status" value="1"/>
</dbReference>
<dbReference type="InParanoid" id="K7E173"/>
<evidence type="ECO:0000256" key="3">
    <source>
        <dbReference type="SAM" id="MobiDB-lite"/>
    </source>
</evidence>
<feature type="region of interest" description="Disordered" evidence="3">
    <location>
        <begin position="1"/>
        <end position="52"/>
    </location>
</feature>
<dbReference type="GeneTree" id="ENSGT01050000244818"/>
<sequence>MSKQQKKNMAAKGNAGAKEEQEGTQEGTAEEDSTAKPVAPAPVPPKFSTWSQSQKEFLEELKKELRAVEEKIGKEMRDLQDNYEKKMTNLAKKVQKNTEENNTLKNKIGQMSKDIHKTMEEKNLLKNRVTQMEKDVQVFTEEKNALKVKIGQMDKDAQKFTEEKNYLKSRMGQMVKEVQKSIEEKNTFKSRIIQLEKEVQKITEEKNFLKSRIVQMEKEVQGLIEENHILKNRVVQVEANESKRHQETMKQSRKHDKIEENVKYLIGKTTDLENRSRRDHLRIIGLPEIHDQKKSLEIIFQEIVKENCPNILDRDGRIHIERIHRSPPERDPKMKSPRDIIAKFQNALVKEKILLAVRKKQFKYRGSTVRITQDLAASTLKERRAWNMIFRRAKELRLQPRITYPAKLSIILQGKRWTFNEIEDFQGFMMKRPDLNRKFEFQTQDPKKHKRVNVKE</sequence>
<keyword evidence="7" id="KW-1185">Reference proteome</keyword>
<proteinExistence type="inferred from homology"/>
<dbReference type="InterPro" id="IPR043636">
    <property type="entry name" value="L1_RRM_dom"/>
</dbReference>
<dbReference type="InterPro" id="IPR035300">
    <property type="entry name" value="L1_dsRBD"/>
</dbReference>
<feature type="domain" description="L1 transposable element dsRBD-like" evidence="5">
    <location>
        <begin position="377"/>
        <end position="436"/>
    </location>
</feature>
<evidence type="ECO:0000256" key="1">
    <source>
        <dbReference type="ARBA" id="ARBA00061640"/>
    </source>
</evidence>
<dbReference type="eggNOG" id="ENOG502SRQ0">
    <property type="taxonomic scope" value="Eukaryota"/>
</dbReference>
<dbReference type="GO" id="GO:1990904">
    <property type="term" value="C:ribonucleoprotein complex"/>
    <property type="evidence" value="ECO:0000318"/>
    <property type="project" value="GO_Central"/>
</dbReference>
<evidence type="ECO:0000313" key="6">
    <source>
        <dbReference type="Ensembl" id="ENSMODP00000039524.1"/>
    </source>
</evidence>
<evidence type="ECO:0000259" key="5">
    <source>
        <dbReference type="Pfam" id="PF17490"/>
    </source>
</evidence>
<evidence type="ECO:0000256" key="2">
    <source>
        <dbReference type="SAM" id="Coils"/>
    </source>
</evidence>
<dbReference type="Bgee" id="ENSMODG00000027595">
    <property type="expression patterns" value="Expressed in spinal cord and 21 other cell types or tissues"/>
</dbReference>
<feature type="compositionally biased region" description="Low complexity" evidence="3">
    <location>
        <begin position="7"/>
        <end position="16"/>
    </location>
</feature>
<evidence type="ECO:0000313" key="7">
    <source>
        <dbReference type="Proteomes" id="UP000002280"/>
    </source>
</evidence>
<accession>K7E173</accession>
<reference evidence="6" key="2">
    <citation type="submission" date="2025-08" db="UniProtKB">
        <authorList>
            <consortium name="Ensembl"/>
        </authorList>
    </citation>
    <scope>IDENTIFICATION</scope>
</reference>
<reference evidence="6 7" key="1">
    <citation type="journal article" date="2007" name="Nature">
        <title>Genome of the marsupial Monodelphis domestica reveals innovation in non-coding sequences.</title>
        <authorList>
            <person name="Mikkelsen T.S."/>
            <person name="Wakefield M.J."/>
            <person name="Aken B."/>
            <person name="Amemiya C.T."/>
            <person name="Chang J.L."/>
            <person name="Duke S."/>
            <person name="Garber M."/>
            <person name="Gentles A.J."/>
            <person name="Goodstadt L."/>
            <person name="Heger A."/>
            <person name="Jurka J."/>
            <person name="Kamal M."/>
            <person name="Mauceli E."/>
            <person name="Searle S.M."/>
            <person name="Sharpe T."/>
            <person name="Baker M.L."/>
            <person name="Batzer M.A."/>
            <person name="Benos P.V."/>
            <person name="Belov K."/>
            <person name="Clamp M."/>
            <person name="Cook A."/>
            <person name="Cuff J."/>
            <person name="Das R."/>
            <person name="Davidow L."/>
            <person name="Deakin J.E."/>
            <person name="Fazzari M.J."/>
            <person name="Glass J.L."/>
            <person name="Grabherr M."/>
            <person name="Greally J.M."/>
            <person name="Gu W."/>
            <person name="Hore T.A."/>
            <person name="Huttley G.A."/>
            <person name="Kleber M."/>
            <person name="Jirtle R.L."/>
            <person name="Koina E."/>
            <person name="Lee J.T."/>
            <person name="Mahony S."/>
            <person name="Marra M.A."/>
            <person name="Miller R.D."/>
            <person name="Nicholls R.D."/>
            <person name="Oda M."/>
            <person name="Papenfuss A.T."/>
            <person name="Parra Z.E."/>
            <person name="Pollock D.D."/>
            <person name="Ray D.A."/>
            <person name="Schein J.E."/>
            <person name="Speed T.P."/>
            <person name="Thompson K."/>
            <person name="VandeBerg J.L."/>
            <person name="Wade C.M."/>
            <person name="Walker J.A."/>
            <person name="Waters P.D."/>
            <person name="Webber C."/>
            <person name="Weidman J.R."/>
            <person name="Xie X."/>
            <person name="Zody M.C."/>
            <person name="Baldwin J."/>
            <person name="Abdouelleil A."/>
            <person name="Abdulkadir J."/>
            <person name="Abebe A."/>
            <person name="Abera B."/>
            <person name="Abreu J."/>
            <person name="Acer S.C."/>
            <person name="Aftuck L."/>
            <person name="Alexander A."/>
            <person name="An P."/>
            <person name="Anderson E."/>
            <person name="Anderson S."/>
            <person name="Arachi H."/>
            <person name="Azer M."/>
            <person name="Bachantsang P."/>
            <person name="Barry A."/>
            <person name="Bayul T."/>
            <person name="Berlin A."/>
            <person name="Bessette D."/>
            <person name="Bloom T."/>
            <person name="Bloom T."/>
            <person name="Boguslavskiy L."/>
            <person name="Bonnet C."/>
            <person name="Boukhgalter B."/>
            <person name="Bourzgui I."/>
            <person name="Brown A."/>
            <person name="Cahill P."/>
            <person name="Channer S."/>
            <person name="Cheshatsang Y."/>
            <person name="Chuda L."/>
            <person name="Citroen M."/>
            <person name="Collymore A."/>
            <person name="Cooke P."/>
            <person name="Costello M."/>
            <person name="D'Aco K."/>
            <person name="Daza R."/>
            <person name="De Haan G."/>
            <person name="DeGray S."/>
            <person name="DeMaso C."/>
            <person name="Dhargay N."/>
            <person name="Dooley K."/>
            <person name="Dooley E."/>
            <person name="Doricent M."/>
            <person name="Dorje P."/>
            <person name="Dorjee K."/>
            <person name="Dupes A."/>
            <person name="Elong R."/>
            <person name="Falk J."/>
            <person name="Farina A."/>
            <person name="Faro S."/>
            <person name="Ferguson D."/>
            <person name="Fisher S."/>
            <person name="Foley C.D."/>
            <person name="Franke A."/>
            <person name="Friedrich D."/>
            <person name="Gadbois L."/>
            <person name="Gearin G."/>
            <person name="Gearin C.R."/>
            <person name="Giannoukos G."/>
            <person name="Goode T."/>
            <person name="Graham J."/>
            <person name="Grandbois E."/>
            <person name="Grewal S."/>
            <person name="Gyaltsen K."/>
            <person name="Hafez N."/>
            <person name="Hagos B."/>
            <person name="Hall J."/>
            <person name="Henson C."/>
            <person name="Hollinger A."/>
            <person name="Honan T."/>
            <person name="Huard M.D."/>
            <person name="Hughes L."/>
            <person name="Hurhula B."/>
            <person name="Husby M.E."/>
            <person name="Kamat A."/>
            <person name="Kanga B."/>
            <person name="Kashin S."/>
            <person name="Khazanovich D."/>
            <person name="Kisner P."/>
            <person name="Lance K."/>
            <person name="Lara M."/>
            <person name="Lee W."/>
            <person name="Lennon N."/>
            <person name="Letendre F."/>
            <person name="LeVine R."/>
            <person name="Lipovsky A."/>
            <person name="Liu X."/>
            <person name="Liu J."/>
            <person name="Liu S."/>
            <person name="Lokyitsang T."/>
            <person name="Lokyitsang Y."/>
            <person name="Lubonja R."/>
            <person name="Lui A."/>
            <person name="MacDonald P."/>
            <person name="Magnisalis V."/>
            <person name="Maru K."/>
            <person name="Matthews C."/>
            <person name="McCusker W."/>
            <person name="McDonough S."/>
            <person name="Mehta T."/>
            <person name="Meldrim J."/>
            <person name="Meneus L."/>
            <person name="Mihai O."/>
            <person name="Mihalev A."/>
            <person name="Mihova T."/>
            <person name="Mittelman R."/>
            <person name="Mlenga V."/>
            <person name="Montmayeur A."/>
            <person name="Mulrain L."/>
            <person name="Navidi A."/>
            <person name="Naylor J."/>
            <person name="Negash T."/>
            <person name="Nguyen T."/>
            <person name="Nguyen N."/>
            <person name="Nicol R."/>
            <person name="Norbu C."/>
            <person name="Norbu N."/>
            <person name="Novod N."/>
            <person name="O'Neill B."/>
            <person name="Osman S."/>
            <person name="Markiewicz E."/>
            <person name="Oyono O.L."/>
            <person name="Patti C."/>
            <person name="Phunkhang P."/>
            <person name="Pierre F."/>
            <person name="Priest M."/>
            <person name="Raghuraman S."/>
            <person name="Rege F."/>
            <person name="Reyes R."/>
            <person name="Rise C."/>
            <person name="Rogov P."/>
            <person name="Ross K."/>
            <person name="Ryan E."/>
            <person name="Settipalli S."/>
            <person name="Shea T."/>
            <person name="Sherpa N."/>
            <person name="Shi L."/>
            <person name="Shih D."/>
            <person name="Sparrow T."/>
            <person name="Spaulding J."/>
            <person name="Stalker J."/>
            <person name="Stange-Thomann N."/>
            <person name="Stavropoulos S."/>
            <person name="Stone C."/>
            <person name="Strader C."/>
            <person name="Tesfaye S."/>
            <person name="Thomson T."/>
            <person name="Thoulutsang Y."/>
            <person name="Thoulutsang D."/>
            <person name="Topham K."/>
            <person name="Topping I."/>
            <person name="Tsamla T."/>
            <person name="Vassiliev H."/>
            <person name="Vo A."/>
            <person name="Wangchuk T."/>
            <person name="Wangdi T."/>
            <person name="Weiand M."/>
            <person name="Wilkinson J."/>
            <person name="Wilson A."/>
            <person name="Yadav S."/>
            <person name="Young G."/>
            <person name="Yu Q."/>
            <person name="Zembek L."/>
            <person name="Zhong D."/>
            <person name="Zimmer A."/>
            <person name="Zwirko Z."/>
            <person name="Jaffe D.B."/>
            <person name="Alvarez P."/>
            <person name="Brockman W."/>
            <person name="Butler J."/>
            <person name="Chin C."/>
            <person name="Gnerre S."/>
            <person name="MacCallum I."/>
            <person name="Graves J.A."/>
            <person name="Ponting C.P."/>
            <person name="Breen M."/>
            <person name="Samollow P.B."/>
            <person name="Lander E.S."/>
            <person name="Lindblad-Toh K."/>
        </authorList>
    </citation>
    <scope>NUCLEOTIDE SEQUENCE [LARGE SCALE GENOMIC DNA]</scope>
</reference>
<feature type="domain" description="L1 transposable element RRM" evidence="4">
    <location>
        <begin position="278"/>
        <end position="374"/>
    </location>
</feature>
<evidence type="ECO:0008006" key="8">
    <source>
        <dbReference type="Google" id="ProtNLM"/>
    </source>
</evidence>
<dbReference type="Pfam" id="PF17490">
    <property type="entry name" value="Tnp_22_dsRBD"/>
    <property type="match status" value="1"/>
</dbReference>
<dbReference type="AlphaFoldDB" id="K7E173"/>
<dbReference type="Pfam" id="PF02994">
    <property type="entry name" value="Transposase_22"/>
    <property type="match status" value="1"/>
</dbReference>
<dbReference type="OMA" id="PERDPKM"/>
<feature type="coiled-coil region" evidence="2">
    <location>
        <begin position="178"/>
        <end position="240"/>
    </location>
</feature>
<dbReference type="FunFam" id="3.30.70.1820:FF:000002">
    <property type="entry name" value="LINE-1 retrotransposable element ORF1 protein"/>
    <property type="match status" value="1"/>
</dbReference>
<dbReference type="InterPro" id="IPR004244">
    <property type="entry name" value="Transposase_22"/>
</dbReference>
<dbReference type="FunFam" id="3.30.250.20:FF:000009">
    <property type="entry name" value="Uncharacterized protein"/>
    <property type="match status" value="1"/>
</dbReference>
<protein>
    <recommendedName>
        <fullName evidence="8">L1 transposable element RRM domain-containing protein</fullName>
    </recommendedName>
</protein>
<evidence type="ECO:0000259" key="4">
    <source>
        <dbReference type="Pfam" id="PF02994"/>
    </source>
</evidence>
<dbReference type="HOGENOM" id="CLU_723529_0_0_1"/>
<dbReference type="InterPro" id="IPR042566">
    <property type="entry name" value="L1_C"/>
</dbReference>
<comment type="similarity">
    <text evidence="1">Belongs to the transposase 22 family.</text>
</comment>
<dbReference type="SUPFAM" id="SSF57997">
    <property type="entry name" value="Tropomyosin"/>
    <property type="match status" value="1"/>
</dbReference>
<dbReference type="PANTHER" id="PTHR11505">
    <property type="entry name" value="L1 TRANSPOSABLE ELEMENT-RELATED"/>
    <property type="match status" value="1"/>
</dbReference>
<keyword evidence="2" id="KW-0175">Coiled coil</keyword>
<organism evidence="6 7">
    <name type="scientific">Monodelphis domestica</name>
    <name type="common">Gray short-tailed opossum</name>
    <dbReference type="NCBI Taxonomy" id="13616"/>
    <lineage>
        <taxon>Eukaryota</taxon>
        <taxon>Metazoa</taxon>
        <taxon>Chordata</taxon>
        <taxon>Craniata</taxon>
        <taxon>Vertebrata</taxon>
        <taxon>Euteleostomi</taxon>
        <taxon>Mammalia</taxon>
        <taxon>Metatheria</taxon>
        <taxon>Didelphimorphia</taxon>
        <taxon>Didelphidae</taxon>
        <taxon>Monodelphis</taxon>
    </lineage>
</organism>
<dbReference type="Ensembl" id="ENSMODT00000042630.1">
    <property type="protein sequence ID" value="ENSMODP00000039524.1"/>
    <property type="gene ID" value="ENSMODG00000027595.1"/>
</dbReference>
<dbReference type="Proteomes" id="UP000002280">
    <property type="component" value="Chromosome X"/>
</dbReference>
<reference evidence="6" key="3">
    <citation type="submission" date="2025-09" db="UniProtKB">
        <authorList>
            <consortium name="Ensembl"/>
        </authorList>
    </citation>
    <scope>IDENTIFICATION</scope>
</reference>
<dbReference type="Gene3D" id="3.30.250.20">
    <property type="entry name" value="L1 transposable element, C-terminal domain"/>
    <property type="match status" value="1"/>
</dbReference>
<dbReference type="GO" id="GO:0003727">
    <property type="term" value="F:single-stranded RNA binding"/>
    <property type="evidence" value="ECO:0000318"/>
    <property type="project" value="GO_Central"/>
</dbReference>